<dbReference type="PROSITE" id="PS50927">
    <property type="entry name" value="BULB_LECTIN"/>
    <property type="match status" value="2"/>
</dbReference>
<dbReference type="SUPFAM" id="SSF56112">
    <property type="entry name" value="Protein kinase-like (PK-like)"/>
    <property type="match status" value="2"/>
</dbReference>
<evidence type="ECO:0000256" key="4">
    <source>
        <dbReference type="ARBA" id="ARBA00022729"/>
    </source>
</evidence>
<feature type="domain" description="Apple" evidence="15">
    <location>
        <begin position="1538"/>
        <end position="1619"/>
    </location>
</feature>
<proteinExistence type="predicted"/>
<feature type="domain" description="Apple" evidence="15">
    <location>
        <begin position="1"/>
        <end position="70"/>
    </location>
</feature>
<keyword evidence="3" id="KW-0808">Transferase</keyword>
<dbReference type="Gene3D" id="2.90.10.10">
    <property type="entry name" value="Bulb-type lectin domain"/>
    <property type="match status" value="2"/>
</dbReference>
<evidence type="ECO:0000256" key="7">
    <source>
        <dbReference type="ARBA" id="ARBA00022840"/>
    </source>
</evidence>
<evidence type="ECO:0000259" key="13">
    <source>
        <dbReference type="PROSITE" id="PS50011"/>
    </source>
</evidence>
<dbReference type="InterPro" id="IPR008271">
    <property type="entry name" value="Ser/Thr_kinase_AS"/>
</dbReference>
<dbReference type="PROSITE" id="PS50011">
    <property type="entry name" value="PROTEIN_KINASE_DOM"/>
    <property type="match status" value="2"/>
</dbReference>
<sequence length="1653" mass="185583">MKLPDTRNSWSNVTMTLEECKTICSRNCSCMAYSNIDIRNGGSGCLLWFNDLLDVRQLSQEGQDIYIRIAASESDSLEKSDAEKGTALYWILPLSVGLVLVILSILLICHRRRKKALKLTTKEKSRYSGSIKQDYNSDSFTEEFEIPLFDLSTITKATDNFSVNRKIGEGGFGPVYKGILEKGREIAVKRLSKTSTQGEDEFKNEVVYIAKLQHRNLVKILGCCIEGEEKMLIYEYLSNGSLDSFIFGGRQSRILDWSERFRIINGIARGLVYLHQDSQLRIIHRDLKANNILLDNDMNAKISDFGIARCHEEDGNEAMTNRVIGTYGYLSPEYALYSVKSDVYSFGILVLEIVSGKSNRRFSPSNLNHSLIGHAWELNKEGRSIELLDERVGDSCSTPQEVVRSIGVGLLCVQERPDDRPSMSSVVLMLNNEGTLPQAKLPAFYMEGDTSDTELHSSQFAHSTTNDTPIGATDTINTTHFLIDGDANITSPDGTFEMGFFSPVNSKNRYVGMWYKNISVRKVLWVANREAPLSSRSGNPIARLLDSGNIIVKQAGEENFLWQSFDHPTNTLLPGMKLGWNLVTRREVYLSSWKNDEDPAHGDYTYHCYPSSYPENILKKGSNVIYRSGPWNGFCFSGETSSRDSYFYTFGIFSSKREVYFGYKPTSSVITRLILNWNGAIELRTWGDHVYDWIPQLSIPTDNCDAYKLCGAYGSCNSQNSPVCRCLDKFKPNNSEAWKKTDWSGGCVRKTKLSCLQEHRFLKYSHIKLPDTWNSQSSVTMTLEECKNTCSENCSCMAYANPDIRNGGSGCLLWFEDLLDIKVVSDEGQDIYIRMAASEPDSLEKSDGKKRKVLFWILPLSVGLILVILSMLIFPRRRKKALQLKKKGRSGCNGNYKMDHSGYCDEEFEIPMFDLSTIMKATNNFSIDRKIGEGGFGPVYKGILEGREIAVKRLSSGCQELPHKEKHRNLVKILGCCSDGEEKMLIYEYLTNGSLDSFIFDDTQSKVLDWPKRLHIINGIARGLMYLHQDSQLRIIHRDLKANNILLDKDMNPKISDFGLAKICEEDDVGAMTNRVVGTYGYLSPEYALHGKYSVKSDVFSFGILVLEIVSGKSNRKFCHADHNLNLLGHAWKLYKEGRSIELLDERLGDSCSTSEVVRSISVGLLCVQQCPEDRLSMSSVVLMLNNEGVLPLAKQPGFYIEGNAPGGDFAPTQSAQQITVNPITAIHFLKDGEANVITSCGGTFEMGFFSPGKSNNRYVGMWYKNISVRTVVWVANRETPLTSTTGILKVIEPGILVLLNDSSNVVWSTNTSRSVQNPVAQLLDSGNLVVKQADHGVGDGNFLWQSFDHPTNTLLPGMKLGWNFVTGREVYLSSWKNEEDPAPGDYTYHCDPSGYPQNIMKKGSDVVYRSGPWNGRSFSGSQNSRECPYYIIGVFTSKTELYFGYKLTSSVIVRLILSQNGVLQLWTWGDGKQGWVLFLLIPVDNCDMYKLCGAYGSCNSQDFPVCGCLDKFVPNNTEAWKKTDWSGGCVRRTELNCLKGDVFLKYSHIKLPDTRNSWSNVTMTLEECKDFCSKNCSCMAYSNADIRNGESGCILWLEDLLDIQQESNGGQDIYIRMAASEADSLEKSNGKKRKVLHWILPFAVGAVLVVRD</sequence>
<dbReference type="EC" id="2.7.11.1" evidence="1"/>
<evidence type="ECO:0000256" key="6">
    <source>
        <dbReference type="ARBA" id="ARBA00022777"/>
    </source>
</evidence>
<dbReference type="OrthoDB" id="1291562at2759"/>
<dbReference type="PANTHER" id="PTHR32444:SF60">
    <property type="entry name" value="RECEPTOR-LIKE SERINE_THREONINE-PROTEIN KINASE"/>
    <property type="match status" value="1"/>
</dbReference>
<evidence type="ECO:0000259" key="15">
    <source>
        <dbReference type="PROSITE" id="PS50948"/>
    </source>
</evidence>
<evidence type="ECO:0000256" key="3">
    <source>
        <dbReference type="ARBA" id="ARBA00022679"/>
    </source>
</evidence>
<dbReference type="CDD" id="cd14066">
    <property type="entry name" value="STKc_IRAK"/>
    <property type="match status" value="2"/>
</dbReference>
<evidence type="ECO:0000256" key="8">
    <source>
        <dbReference type="ARBA" id="ARBA00023157"/>
    </source>
</evidence>
<reference evidence="16 17" key="1">
    <citation type="submission" date="2020-09" db="EMBL/GenBank/DDBJ databases">
        <title>De no assembly of potato wild relative species, Solanum commersonii.</title>
        <authorList>
            <person name="Cho K."/>
        </authorList>
    </citation>
    <scope>NUCLEOTIDE SEQUENCE [LARGE SCALE GENOMIC DNA]</scope>
    <source>
        <strain evidence="16">LZ3.2</strain>
        <tissue evidence="16">Leaf</tissue>
    </source>
</reference>
<keyword evidence="12" id="KW-0812">Transmembrane</keyword>
<dbReference type="FunFam" id="1.10.510.10:FF:000060">
    <property type="entry name" value="G-type lectin S-receptor-like serine/threonine-protein kinase"/>
    <property type="match status" value="2"/>
</dbReference>
<dbReference type="Pfam" id="PF01453">
    <property type="entry name" value="B_lectin"/>
    <property type="match status" value="2"/>
</dbReference>
<dbReference type="Gene3D" id="1.10.510.10">
    <property type="entry name" value="Transferase(Phosphotransferase) domain 1"/>
    <property type="match status" value="2"/>
</dbReference>
<keyword evidence="17" id="KW-1185">Reference proteome</keyword>
<dbReference type="FunFam" id="3.30.200.20:FF:000195">
    <property type="entry name" value="G-type lectin S-receptor-like serine/threonine-protein kinase"/>
    <property type="match status" value="1"/>
</dbReference>
<evidence type="ECO:0000313" key="16">
    <source>
        <dbReference type="EMBL" id="KAG5597724.1"/>
    </source>
</evidence>
<keyword evidence="8" id="KW-1015">Disulfide bond</keyword>
<dbReference type="FunFam" id="2.90.10.10:FF:000004">
    <property type="entry name" value="G-type lectin S-receptor-like serine/threonine-protein kinase"/>
    <property type="match status" value="1"/>
</dbReference>
<evidence type="ECO:0000256" key="1">
    <source>
        <dbReference type="ARBA" id="ARBA00012513"/>
    </source>
</evidence>
<dbReference type="Pfam" id="PF08276">
    <property type="entry name" value="PAN_2"/>
    <property type="match status" value="3"/>
</dbReference>
<evidence type="ECO:0000313" key="17">
    <source>
        <dbReference type="Proteomes" id="UP000824120"/>
    </source>
</evidence>
<dbReference type="Proteomes" id="UP000824120">
    <property type="component" value="Chromosome 7"/>
</dbReference>
<dbReference type="SUPFAM" id="SSF51110">
    <property type="entry name" value="alpha-D-mannose-specific plant lectins"/>
    <property type="match status" value="2"/>
</dbReference>
<dbReference type="CDD" id="cd01098">
    <property type="entry name" value="PAN_AP_plant"/>
    <property type="match status" value="3"/>
</dbReference>
<evidence type="ECO:0000259" key="14">
    <source>
        <dbReference type="PROSITE" id="PS50927"/>
    </source>
</evidence>
<evidence type="ECO:0000256" key="11">
    <source>
        <dbReference type="ARBA" id="ARBA00048679"/>
    </source>
</evidence>
<dbReference type="GO" id="GO:0048544">
    <property type="term" value="P:recognition of pollen"/>
    <property type="evidence" value="ECO:0007669"/>
    <property type="project" value="InterPro"/>
</dbReference>
<dbReference type="FunFam" id="2.90.10.30:FF:000003">
    <property type="entry name" value="Os04g0303100 protein"/>
    <property type="match status" value="1"/>
</dbReference>
<dbReference type="InterPro" id="IPR000858">
    <property type="entry name" value="S_locus_glycoprot_dom"/>
</dbReference>
<evidence type="ECO:0000256" key="10">
    <source>
        <dbReference type="ARBA" id="ARBA00047899"/>
    </source>
</evidence>
<dbReference type="PANTHER" id="PTHR32444">
    <property type="entry name" value="BULB-TYPE LECTIN DOMAIN-CONTAINING PROTEIN"/>
    <property type="match status" value="1"/>
</dbReference>
<dbReference type="GO" id="GO:0005524">
    <property type="term" value="F:ATP binding"/>
    <property type="evidence" value="ECO:0007669"/>
    <property type="project" value="UniProtKB-KW"/>
</dbReference>
<dbReference type="InterPro" id="IPR036426">
    <property type="entry name" value="Bulb-type_lectin_dom_sf"/>
</dbReference>
<evidence type="ECO:0000256" key="12">
    <source>
        <dbReference type="SAM" id="Phobius"/>
    </source>
</evidence>
<keyword evidence="4" id="KW-0732">Signal</keyword>
<keyword evidence="9" id="KW-0325">Glycoprotein</keyword>
<feature type="domain" description="Bulb-type lectin" evidence="14">
    <location>
        <begin position="1221"/>
        <end position="1344"/>
    </location>
</feature>
<accession>A0A9J5YEN5</accession>
<keyword evidence="6" id="KW-0418">Kinase</keyword>
<dbReference type="CDD" id="cd00028">
    <property type="entry name" value="B_lectin"/>
    <property type="match status" value="2"/>
</dbReference>
<evidence type="ECO:0000256" key="5">
    <source>
        <dbReference type="ARBA" id="ARBA00022741"/>
    </source>
</evidence>
<keyword evidence="5" id="KW-0547">Nucleotide-binding</keyword>
<comment type="caution">
    <text evidence="16">The sequence shown here is derived from an EMBL/GenBank/DDBJ whole genome shotgun (WGS) entry which is preliminary data.</text>
</comment>
<dbReference type="InterPro" id="IPR001480">
    <property type="entry name" value="Bulb-type_lectin_dom"/>
</dbReference>
<dbReference type="SMART" id="SM00108">
    <property type="entry name" value="B_lectin"/>
    <property type="match status" value="2"/>
</dbReference>
<name>A0A9J5YEN5_SOLCO</name>
<comment type="catalytic activity">
    <reaction evidence="11">
        <text>L-seryl-[protein] + ATP = O-phospho-L-seryl-[protein] + ADP + H(+)</text>
        <dbReference type="Rhea" id="RHEA:17989"/>
        <dbReference type="Rhea" id="RHEA-COMP:9863"/>
        <dbReference type="Rhea" id="RHEA-COMP:11604"/>
        <dbReference type="ChEBI" id="CHEBI:15378"/>
        <dbReference type="ChEBI" id="CHEBI:29999"/>
        <dbReference type="ChEBI" id="CHEBI:30616"/>
        <dbReference type="ChEBI" id="CHEBI:83421"/>
        <dbReference type="ChEBI" id="CHEBI:456216"/>
        <dbReference type="EC" id="2.7.11.1"/>
    </reaction>
</comment>
<dbReference type="Pfam" id="PF00954">
    <property type="entry name" value="S_locus_glycop"/>
    <property type="match status" value="2"/>
</dbReference>
<evidence type="ECO:0000256" key="2">
    <source>
        <dbReference type="ARBA" id="ARBA00022527"/>
    </source>
</evidence>
<feature type="transmembrane region" description="Helical" evidence="12">
    <location>
        <begin position="87"/>
        <end position="109"/>
    </location>
</feature>
<dbReference type="Gene3D" id="3.30.200.20">
    <property type="entry name" value="Phosphorylase Kinase, domain 1"/>
    <property type="match status" value="2"/>
</dbReference>
<dbReference type="SMART" id="SM00473">
    <property type="entry name" value="PAN_AP"/>
    <property type="match status" value="3"/>
</dbReference>
<protein>
    <recommendedName>
        <fullName evidence="1">non-specific serine/threonine protein kinase</fullName>
        <ecNumber evidence="1">2.7.11.1</ecNumber>
    </recommendedName>
</protein>
<dbReference type="Gene3D" id="3.50.4.10">
    <property type="entry name" value="Hepatocyte Growth Factor"/>
    <property type="match status" value="3"/>
</dbReference>
<evidence type="ECO:0000256" key="9">
    <source>
        <dbReference type="ARBA" id="ARBA00023180"/>
    </source>
</evidence>
<dbReference type="PROSITE" id="PS00108">
    <property type="entry name" value="PROTEIN_KINASE_ST"/>
    <property type="match status" value="2"/>
</dbReference>
<dbReference type="InterPro" id="IPR011009">
    <property type="entry name" value="Kinase-like_dom_sf"/>
</dbReference>
<comment type="catalytic activity">
    <reaction evidence="10">
        <text>L-threonyl-[protein] + ATP = O-phospho-L-threonyl-[protein] + ADP + H(+)</text>
        <dbReference type="Rhea" id="RHEA:46608"/>
        <dbReference type="Rhea" id="RHEA-COMP:11060"/>
        <dbReference type="Rhea" id="RHEA-COMP:11605"/>
        <dbReference type="ChEBI" id="CHEBI:15378"/>
        <dbReference type="ChEBI" id="CHEBI:30013"/>
        <dbReference type="ChEBI" id="CHEBI:30616"/>
        <dbReference type="ChEBI" id="CHEBI:61977"/>
        <dbReference type="ChEBI" id="CHEBI:456216"/>
        <dbReference type="EC" id="2.7.11.1"/>
    </reaction>
</comment>
<dbReference type="Pfam" id="PF07714">
    <property type="entry name" value="PK_Tyr_Ser-Thr"/>
    <property type="match status" value="2"/>
</dbReference>
<feature type="domain" description="Bulb-type lectin" evidence="14">
    <location>
        <begin position="473"/>
        <end position="597"/>
    </location>
</feature>
<feature type="domain" description="Protein kinase" evidence="13">
    <location>
        <begin position="161"/>
        <end position="436"/>
    </location>
</feature>
<dbReference type="InterPro" id="IPR003609">
    <property type="entry name" value="Pan_app"/>
</dbReference>
<dbReference type="PROSITE" id="PS50948">
    <property type="entry name" value="PAN"/>
    <property type="match status" value="3"/>
</dbReference>
<keyword evidence="7" id="KW-0067">ATP-binding</keyword>
<gene>
    <name evidence="16" type="ORF">H5410_038956</name>
</gene>
<dbReference type="InterPro" id="IPR000719">
    <property type="entry name" value="Prot_kinase_dom"/>
</dbReference>
<feature type="domain" description="Protein kinase" evidence="13">
    <location>
        <begin position="925"/>
        <end position="1199"/>
    </location>
</feature>
<organism evidence="16 17">
    <name type="scientific">Solanum commersonii</name>
    <name type="common">Commerson's wild potato</name>
    <name type="synonym">Commerson's nightshade</name>
    <dbReference type="NCBI Taxonomy" id="4109"/>
    <lineage>
        <taxon>Eukaryota</taxon>
        <taxon>Viridiplantae</taxon>
        <taxon>Streptophyta</taxon>
        <taxon>Embryophyta</taxon>
        <taxon>Tracheophyta</taxon>
        <taxon>Spermatophyta</taxon>
        <taxon>Magnoliopsida</taxon>
        <taxon>eudicotyledons</taxon>
        <taxon>Gunneridae</taxon>
        <taxon>Pentapetalae</taxon>
        <taxon>asterids</taxon>
        <taxon>lamiids</taxon>
        <taxon>Solanales</taxon>
        <taxon>Solanaceae</taxon>
        <taxon>Solanoideae</taxon>
        <taxon>Solaneae</taxon>
        <taxon>Solanum</taxon>
    </lineage>
</organism>
<dbReference type="InterPro" id="IPR001245">
    <property type="entry name" value="Ser-Thr/Tyr_kinase_cat_dom"/>
</dbReference>
<dbReference type="SMART" id="SM00220">
    <property type="entry name" value="S_TKc"/>
    <property type="match status" value="2"/>
</dbReference>
<keyword evidence="12" id="KW-0472">Membrane</keyword>
<dbReference type="GO" id="GO:0004674">
    <property type="term" value="F:protein serine/threonine kinase activity"/>
    <property type="evidence" value="ECO:0007669"/>
    <property type="project" value="UniProtKB-KW"/>
</dbReference>
<dbReference type="EMBL" id="JACXVP010000007">
    <property type="protein sequence ID" value="KAG5597724.1"/>
    <property type="molecule type" value="Genomic_DNA"/>
</dbReference>
<keyword evidence="2" id="KW-0723">Serine/threonine-protein kinase</keyword>
<feature type="domain" description="Apple" evidence="15">
    <location>
        <begin position="755"/>
        <end position="836"/>
    </location>
</feature>
<keyword evidence="12" id="KW-1133">Transmembrane helix</keyword>
<feature type="transmembrane region" description="Helical" evidence="12">
    <location>
        <begin position="853"/>
        <end position="874"/>
    </location>
</feature>